<sequence>MILVIGLGNLGKEYQYTRHNIGFIAIEKIAEQYNSSFSTKKKFNCEIAENTKGGQKIIFIKPTTYMNLSGKSVISVKTYYNIHPAKIFVIHDDIDLETGRIKFKTGGGNGGHNGLKSIDEVIGNNYNRIRIGVGRPQNNQDIADYVLNNFSKPEYETALQAIDKIANNFGLILENKLEAFNVYQNRHCEQP</sequence>
<evidence type="ECO:0000313" key="11">
    <source>
        <dbReference type="Proteomes" id="UP000321183"/>
    </source>
</evidence>
<dbReference type="NCBIfam" id="TIGR00447">
    <property type="entry name" value="pth"/>
    <property type="match status" value="1"/>
</dbReference>
<comment type="function">
    <text evidence="7">Hydrolyzes ribosome-free peptidyl-tRNAs (with 1 or more amino acids incorporated), which drop off the ribosome during protein synthesis, or as a result of ribosome stalling.</text>
</comment>
<name>A0A510G892_9RICK</name>
<feature type="site" description="Discriminates between blocked and unblocked aminoacyl-tRNA" evidence="7">
    <location>
        <position position="9"/>
    </location>
</feature>
<accession>A0A510G892</accession>
<dbReference type="HAMAP" id="MF_00083">
    <property type="entry name" value="Pept_tRNA_hydro_bact"/>
    <property type="match status" value="1"/>
</dbReference>
<gene>
    <name evidence="7 10" type="primary">pth</name>
    <name evidence="10" type="ORF">RAS_10450</name>
</gene>
<comment type="similarity">
    <text evidence="5 7 9">Belongs to the PTH family.</text>
</comment>
<dbReference type="GO" id="GO:0004045">
    <property type="term" value="F:peptidyl-tRNA hydrolase activity"/>
    <property type="evidence" value="ECO:0007669"/>
    <property type="project" value="UniProtKB-UniRule"/>
</dbReference>
<dbReference type="GO" id="GO:0005737">
    <property type="term" value="C:cytoplasm"/>
    <property type="evidence" value="ECO:0007669"/>
    <property type="project" value="UniProtKB-SubCell"/>
</dbReference>
<evidence type="ECO:0000256" key="9">
    <source>
        <dbReference type="RuleBase" id="RU004320"/>
    </source>
</evidence>
<keyword evidence="11" id="KW-1185">Reference proteome</keyword>
<dbReference type="Pfam" id="PF01195">
    <property type="entry name" value="Pept_tRNA_hydro"/>
    <property type="match status" value="1"/>
</dbReference>
<dbReference type="GO" id="GO:0006515">
    <property type="term" value="P:protein quality control for misfolded or incompletely synthesized proteins"/>
    <property type="evidence" value="ECO:0007669"/>
    <property type="project" value="UniProtKB-UniRule"/>
</dbReference>
<feature type="binding site" evidence="7">
    <location>
        <position position="113"/>
    </location>
    <ligand>
        <name>tRNA</name>
        <dbReference type="ChEBI" id="CHEBI:17843"/>
    </ligand>
</feature>
<dbReference type="Proteomes" id="UP000321183">
    <property type="component" value="Chromosome"/>
</dbReference>
<dbReference type="EC" id="3.1.1.29" evidence="1 7"/>
<comment type="function">
    <text evidence="7">Catalyzes the release of premature peptidyl moieties from peptidyl-tRNA molecules trapped in stalled 50S ribosomal subunits, and thus maintains levels of free tRNAs and 50S ribosomes.</text>
</comment>
<dbReference type="GO" id="GO:0072344">
    <property type="term" value="P:rescue of stalled ribosome"/>
    <property type="evidence" value="ECO:0007669"/>
    <property type="project" value="UniProtKB-UniRule"/>
</dbReference>
<evidence type="ECO:0000256" key="1">
    <source>
        <dbReference type="ARBA" id="ARBA00013260"/>
    </source>
</evidence>
<dbReference type="PROSITE" id="PS01196">
    <property type="entry name" value="PEPT_TRNA_HYDROL_2"/>
    <property type="match status" value="1"/>
</dbReference>
<reference evidence="10 11" key="1">
    <citation type="submission" date="2019-04" db="EMBL/GenBank/DDBJ databases">
        <title>Draft genome sequence of Rickettsia asiatica Maytaro1284.</title>
        <authorList>
            <person name="Thu M."/>
            <person name="Qiu Y."/>
            <person name="Nakao R."/>
        </authorList>
    </citation>
    <scope>NUCLEOTIDE SEQUENCE [LARGE SCALE GENOMIC DNA]</scope>
    <source>
        <strain evidence="10 11">Maytaro1284</strain>
    </source>
</reference>
<evidence type="ECO:0000256" key="2">
    <source>
        <dbReference type="ARBA" id="ARBA00022555"/>
    </source>
</evidence>
<evidence type="ECO:0000256" key="4">
    <source>
        <dbReference type="ARBA" id="ARBA00022884"/>
    </source>
</evidence>
<dbReference type="RefSeq" id="WP_147143078.1">
    <property type="nucleotide sequence ID" value="NZ_AP019563.1"/>
</dbReference>
<dbReference type="SUPFAM" id="SSF53178">
    <property type="entry name" value="Peptidyl-tRNA hydrolase-like"/>
    <property type="match status" value="1"/>
</dbReference>
<dbReference type="InterPro" id="IPR036416">
    <property type="entry name" value="Pept_tRNA_hydro_sf"/>
</dbReference>
<comment type="catalytic activity">
    <reaction evidence="7 8">
        <text>an N-acyl-L-alpha-aminoacyl-tRNA + H2O = an N-acyl-L-amino acid + a tRNA + H(+)</text>
        <dbReference type="Rhea" id="RHEA:54448"/>
        <dbReference type="Rhea" id="RHEA-COMP:10123"/>
        <dbReference type="Rhea" id="RHEA-COMP:13883"/>
        <dbReference type="ChEBI" id="CHEBI:15377"/>
        <dbReference type="ChEBI" id="CHEBI:15378"/>
        <dbReference type="ChEBI" id="CHEBI:59874"/>
        <dbReference type="ChEBI" id="CHEBI:78442"/>
        <dbReference type="ChEBI" id="CHEBI:138191"/>
        <dbReference type="EC" id="3.1.1.29"/>
    </reaction>
</comment>
<keyword evidence="7" id="KW-0963">Cytoplasm</keyword>
<dbReference type="GO" id="GO:0000049">
    <property type="term" value="F:tRNA binding"/>
    <property type="evidence" value="ECO:0007669"/>
    <property type="project" value="UniProtKB-UniRule"/>
</dbReference>
<feature type="binding site" evidence="7">
    <location>
        <position position="65"/>
    </location>
    <ligand>
        <name>tRNA</name>
        <dbReference type="ChEBI" id="CHEBI:17843"/>
    </ligand>
</feature>
<comment type="subunit">
    <text evidence="7">Monomer.</text>
</comment>
<dbReference type="KEGG" id="ras:RAS_10450"/>
<organism evidence="10 11">
    <name type="scientific">Rickettsia asiatica</name>
    <dbReference type="NCBI Taxonomy" id="238800"/>
    <lineage>
        <taxon>Bacteria</taxon>
        <taxon>Pseudomonadati</taxon>
        <taxon>Pseudomonadota</taxon>
        <taxon>Alphaproteobacteria</taxon>
        <taxon>Rickettsiales</taxon>
        <taxon>Rickettsiaceae</taxon>
        <taxon>Rickettsieae</taxon>
        <taxon>Rickettsia</taxon>
        <taxon>spotted fever group</taxon>
    </lineage>
</organism>
<feature type="binding site" evidence="7">
    <location>
        <position position="67"/>
    </location>
    <ligand>
        <name>tRNA</name>
        <dbReference type="ChEBI" id="CHEBI:17843"/>
    </ligand>
</feature>
<evidence type="ECO:0000256" key="7">
    <source>
        <dbReference type="HAMAP-Rule" id="MF_00083"/>
    </source>
</evidence>
<dbReference type="PROSITE" id="PS01195">
    <property type="entry name" value="PEPT_TRNA_HYDROL_1"/>
    <property type="match status" value="1"/>
</dbReference>
<dbReference type="AlphaFoldDB" id="A0A510G892"/>
<dbReference type="Gene3D" id="3.40.50.1470">
    <property type="entry name" value="Peptidyl-tRNA hydrolase"/>
    <property type="match status" value="1"/>
</dbReference>
<feature type="site" description="Stabilizes the basic form of H active site to accept a proton" evidence="7">
    <location>
        <position position="92"/>
    </location>
</feature>
<dbReference type="InterPro" id="IPR001328">
    <property type="entry name" value="Pept_tRNA_hydro"/>
</dbReference>
<dbReference type="FunFam" id="3.40.50.1470:FF:000001">
    <property type="entry name" value="Peptidyl-tRNA hydrolase"/>
    <property type="match status" value="1"/>
</dbReference>
<dbReference type="EMBL" id="AP019563">
    <property type="protein sequence ID" value="BBJ31936.1"/>
    <property type="molecule type" value="Genomic_DNA"/>
</dbReference>
<evidence type="ECO:0000256" key="5">
    <source>
        <dbReference type="ARBA" id="ARBA00038063"/>
    </source>
</evidence>
<dbReference type="CDD" id="cd00462">
    <property type="entry name" value="PTH"/>
    <property type="match status" value="1"/>
</dbReference>
<feature type="active site" description="Proton acceptor" evidence="7">
    <location>
        <position position="19"/>
    </location>
</feature>
<evidence type="ECO:0000256" key="8">
    <source>
        <dbReference type="RuleBase" id="RU000673"/>
    </source>
</evidence>
<proteinExistence type="inferred from homology"/>
<keyword evidence="2 7" id="KW-0820">tRNA-binding</keyword>
<evidence type="ECO:0000256" key="6">
    <source>
        <dbReference type="ARBA" id="ARBA00050038"/>
    </source>
</evidence>
<dbReference type="PANTHER" id="PTHR17224:SF1">
    <property type="entry name" value="PEPTIDYL-TRNA HYDROLASE"/>
    <property type="match status" value="1"/>
</dbReference>
<dbReference type="PANTHER" id="PTHR17224">
    <property type="entry name" value="PEPTIDYL-TRNA HYDROLASE"/>
    <property type="match status" value="1"/>
</dbReference>
<keyword evidence="3 7" id="KW-0378">Hydrolase</keyword>
<protein>
    <recommendedName>
        <fullName evidence="6 7">Peptidyl-tRNA hydrolase</fullName>
        <shortName evidence="7">Pth</shortName>
        <ecNumber evidence="1 7">3.1.1.29</ecNumber>
    </recommendedName>
</protein>
<evidence type="ECO:0000313" key="10">
    <source>
        <dbReference type="EMBL" id="BBJ31936.1"/>
    </source>
</evidence>
<feature type="binding site" evidence="7">
    <location>
        <position position="14"/>
    </location>
    <ligand>
        <name>tRNA</name>
        <dbReference type="ChEBI" id="CHEBI:17843"/>
    </ligand>
</feature>
<keyword evidence="4 7" id="KW-0694">RNA-binding</keyword>
<comment type="subcellular location">
    <subcellularLocation>
        <location evidence="7">Cytoplasm</location>
    </subcellularLocation>
</comment>
<evidence type="ECO:0000256" key="3">
    <source>
        <dbReference type="ARBA" id="ARBA00022801"/>
    </source>
</evidence>
<dbReference type="InterPro" id="IPR018171">
    <property type="entry name" value="Pept_tRNA_hydro_CS"/>
</dbReference>